<dbReference type="AlphaFoldDB" id="A0A4Q0YH56"/>
<proteinExistence type="predicted"/>
<evidence type="ECO:0000313" key="2">
    <source>
        <dbReference type="Proteomes" id="UP000290172"/>
    </source>
</evidence>
<comment type="caution">
    <text evidence="1">The sequence shown here is derived from an EMBL/GenBank/DDBJ whole genome shotgun (WGS) entry which is preliminary data.</text>
</comment>
<dbReference type="RefSeq" id="WP_128978873.1">
    <property type="nucleotide sequence ID" value="NZ_PDKJ01000002.1"/>
</dbReference>
<dbReference type="InterPro" id="IPR053733">
    <property type="entry name" value="Heme_Transport_Util_sf"/>
</dbReference>
<dbReference type="InterPro" id="IPR010413">
    <property type="entry name" value="HutX-like"/>
</dbReference>
<evidence type="ECO:0000313" key="1">
    <source>
        <dbReference type="EMBL" id="RXJ69663.1"/>
    </source>
</evidence>
<dbReference type="CDD" id="cd16829">
    <property type="entry name" value="ChuX_HutX-like"/>
    <property type="match status" value="1"/>
</dbReference>
<sequence>MIKDSIKKILELKPDITTLEIAQELNVNEYEVLQNIDESFAKAIDGKHFDEVIEDISKWGKILMIKITPSFVIEIKDIMPTGTYGHGYYNFDSKESSISGHLKVDDIEKIIFVSKNHRGMLSHSVVFYDSKGEHIFKVFVSRDENRELLSSQVEMFMQLKNRY</sequence>
<gene>
    <name evidence="1" type="primary">hutX</name>
    <name evidence="1" type="ORF">CRV08_02870</name>
</gene>
<dbReference type="PIRSF" id="PIRSF030840">
    <property type="entry name" value="DUF1008"/>
    <property type="match status" value="1"/>
</dbReference>
<dbReference type="Proteomes" id="UP000290172">
    <property type="component" value="Unassembled WGS sequence"/>
</dbReference>
<dbReference type="NCBIfam" id="TIGR04108">
    <property type="entry name" value="HutX"/>
    <property type="match status" value="1"/>
</dbReference>
<accession>A0A4Q0YH56</accession>
<protein>
    <submittedName>
        <fullName evidence="1">Heme utilization cystosolic carrier protein HutX</fullName>
    </submittedName>
</protein>
<dbReference type="SUPFAM" id="SSF144064">
    <property type="entry name" value="Heme iron utilization protein-like"/>
    <property type="match status" value="1"/>
</dbReference>
<name>A0A4Q0YH56_9BACT</name>
<organism evidence="1 2">
    <name type="scientific">Halarcobacter ebronensis</name>
    <dbReference type="NCBI Taxonomy" id="1462615"/>
    <lineage>
        <taxon>Bacteria</taxon>
        <taxon>Pseudomonadati</taxon>
        <taxon>Campylobacterota</taxon>
        <taxon>Epsilonproteobacteria</taxon>
        <taxon>Campylobacterales</taxon>
        <taxon>Arcobacteraceae</taxon>
        <taxon>Halarcobacter</taxon>
    </lineage>
</organism>
<reference evidence="1 2" key="1">
    <citation type="submission" date="2017-10" db="EMBL/GenBank/DDBJ databases">
        <title>Genomics of the genus Arcobacter.</title>
        <authorList>
            <person name="Perez-Cataluna A."/>
            <person name="Figueras M.J."/>
        </authorList>
    </citation>
    <scope>NUCLEOTIDE SEQUENCE [LARGE SCALE GENOMIC DNA]</scope>
    <source>
        <strain evidence="1 2">CECT 8993</strain>
    </source>
</reference>
<dbReference type="EMBL" id="PDKJ01000002">
    <property type="protein sequence ID" value="RXJ69663.1"/>
    <property type="molecule type" value="Genomic_DNA"/>
</dbReference>
<dbReference type="Pfam" id="PF06228">
    <property type="entry name" value="ChuX_HutX"/>
    <property type="match status" value="1"/>
</dbReference>
<dbReference type="Gene3D" id="3.40.1570.10">
    <property type="entry name" value="HemS/ChuS/ChuX like domains"/>
    <property type="match status" value="1"/>
</dbReference>